<evidence type="ECO:0000256" key="8">
    <source>
        <dbReference type="ARBA" id="ARBA00023272"/>
    </source>
</evidence>
<protein>
    <submittedName>
        <fullName evidence="9">Uncharacterized protein</fullName>
    </submittedName>
</protein>
<dbReference type="Proteomes" id="UP001497522">
    <property type="component" value="Chromosome 4"/>
</dbReference>
<evidence type="ECO:0000313" key="9">
    <source>
        <dbReference type="EMBL" id="CAK9874648.1"/>
    </source>
</evidence>
<organism evidence="9 10">
    <name type="scientific">Sphagnum jensenii</name>
    <dbReference type="NCBI Taxonomy" id="128206"/>
    <lineage>
        <taxon>Eukaryota</taxon>
        <taxon>Viridiplantae</taxon>
        <taxon>Streptophyta</taxon>
        <taxon>Embryophyta</taxon>
        <taxon>Bryophyta</taxon>
        <taxon>Sphagnophytina</taxon>
        <taxon>Sphagnopsida</taxon>
        <taxon>Sphagnales</taxon>
        <taxon>Sphagnaceae</taxon>
        <taxon>Sphagnum</taxon>
    </lineage>
</organism>
<dbReference type="Gene3D" id="3.30.530.20">
    <property type="match status" value="1"/>
</dbReference>
<keyword evidence="6" id="KW-0675">Receptor</keyword>
<evidence type="ECO:0000256" key="4">
    <source>
        <dbReference type="ARBA" id="ARBA00022490"/>
    </source>
</evidence>
<evidence type="ECO:0000313" key="10">
    <source>
        <dbReference type="Proteomes" id="UP001497522"/>
    </source>
</evidence>
<dbReference type="CDD" id="cd07821">
    <property type="entry name" value="PYR_PYL_RCAR_like"/>
    <property type="match status" value="1"/>
</dbReference>
<proteinExistence type="inferred from homology"/>
<evidence type="ECO:0000256" key="6">
    <source>
        <dbReference type="ARBA" id="ARBA00023170"/>
    </source>
</evidence>
<keyword evidence="7" id="KW-0539">Nucleus</keyword>
<dbReference type="PANTHER" id="PTHR31213">
    <property type="entry name" value="OS08G0374000 PROTEIN-RELATED"/>
    <property type="match status" value="1"/>
</dbReference>
<accession>A0ABP1BGG0</accession>
<comment type="subcellular location">
    <subcellularLocation>
        <location evidence="2">Cytoplasm</location>
    </subcellularLocation>
    <subcellularLocation>
        <location evidence="1">Nucleus</location>
    </subcellularLocation>
</comment>
<keyword evidence="4" id="KW-0963">Cytoplasm</keyword>
<reference evidence="9" key="1">
    <citation type="submission" date="2024-03" db="EMBL/GenBank/DDBJ databases">
        <authorList>
            <consortium name="ELIXIR-Norway"/>
            <consortium name="Elixir Norway"/>
        </authorList>
    </citation>
    <scope>NUCLEOTIDE SEQUENCE</scope>
</reference>
<evidence type="ECO:0000256" key="7">
    <source>
        <dbReference type="ARBA" id="ARBA00023242"/>
    </source>
</evidence>
<gene>
    <name evidence="9" type="ORF">CSSPJE1EN2_LOCUS16930</name>
</gene>
<keyword evidence="8" id="KW-0650">Protein phosphatase inhibitor</keyword>
<name>A0ABP1BGG0_9BRYO</name>
<dbReference type="PANTHER" id="PTHR31213:SF138">
    <property type="entry name" value="ABSCISIC ACID RECEPTOR PYL6"/>
    <property type="match status" value="1"/>
</dbReference>
<evidence type="ECO:0000256" key="2">
    <source>
        <dbReference type="ARBA" id="ARBA00004496"/>
    </source>
</evidence>
<comment type="similarity">
    <text evidence="3">Belongs to the PYR/PYL/RCAR abscisic acid intracellular receptor family.</text>
</comment>
<sequence length="312" mass="35340">MRHVKGTQDLERLLEERKDLICPYHSHELDAHQCGSILLQQINAPLQLVWSIVRRFDKPQAYKRFIQACTITTGEGGVGSIRTMELVSGIPATSSVERLEILDDEQHIFSFRVLGGGHRLQNYWSLTSVHELEIGGRLVTLVMESYAVDIPEGNTRDETQMFADTVVRCNLKSLAQVAEQLAVKERQGTQHTVPRSVNFCELIPVVQYWVDLKSTQCVYVCIRVHVYAGLMVLFRDGSDEHQQERFPGDGRDLQNEPRIAGMCWGTRNSTEGSTPKVESEPLDVWMANSKCLSVRYSLSKVLPTPHWKFSGV</sequence>
<dbReference type="EMBL" id="OZ023705">
    <property type="protein sequence ID" value="CAK9874648.1"/>
    <property type="molecule type" value="Genomic_DNA"/>
</dbReference>
<evidence type="ECO:0000256" key="1">
    <source>
        <dbReference type="ARBA" id="ARBA00004123"/>
    </source>
</evidence>
<keyword evidence="5" id="KW-0938">Abscisic acid signaling pathway</keyword>
<dbReference type="InterPro" id="IPR023393">
    <property type="entry name" value="START-like_dom_sf"/>
</dbReference>
<dbReference type="InterPro" id="IPR050279">
    <property type="entry name" value="Plant_def-hormone_signal"/>
</dbReference>
<keyword evidence="10" id="KW-1185">Reference proteome</keyword>
<evidence type="ECO:0000256" key="5">
    <source>
        <dbReference type="ARBA" id="ARBA00022682"/>
    </source>
</evidence>
<evidence type="ECO:0000256" key="3">
    <source>
        <dbReference type="ARBA" id="ARBA00008594"/>
    </source>
</evidence>
<dbReference type="SUPFAM" id="SSF55961">
    <property type="entry name" value="Bet v1-like"/>
    <property type="match status" value="1"/>
</dbReference>
<dbReference type="InterPro" id="IPR019587">
    <property type="entry name" value="Polyketide_cyclase/dehydratase"/>
</dbReference>
<dbReference type="Pfam" id="PF10604">
    <property type="entry name" value="Polyketide_cyc2"/>
    <property type="match status" value="1"/>
</dbReference>